<comment type="caution">
    <text evidence="2">The sequence shown here is derived from an EMBL/GenBank/DDBJ whole genome shotgun (WGS) entry which is preliminary data.</text>
</comment>
<accession>A0A8H3IS25</accession>
<name>A0A8H3IS25_9LECA</name>
<feature type="compositionally biased region" description="Polar residues" evidence="1">
    <location>
        <begin position="1"/>
        <end position="11"/>
    </location>
</feature>
<proteinExistence type="predicted"/>
<reference evidence="2" key="1">
    <citation type="submission" date="2021-03" db="EMBL/GenBank/DDBJ databases">
        <authorList>
            <person name="Tagirdzhanova G."/>
        </authorList>
    </citation>
    <scope>NUCLEOTIDE SEQUENCE</scope>
</reference>
<evidence type="ECO:0000256" key="1">
    <source>
        <dbReference type="SAM" id="MobiDB-lite"/>
    </source>
</evidence>
<protein>
    <submittedName>
        <fullName evidence="2">Uncharacterized protein</fullName>
    </submittedName>
</protein>
<dbReference type="Proteomes" id="UP000664521">
    <property type="component" value="Unassembled WGS sequence"/>
</dbReference>
<dbReference type="EMBL" id="CAJPDS010000110">
    <property type="protein sequence ID" value="CAF9938212.1"/>
    <property type="molecule type" value="Genomic_DNA"/>
</dbReference>
<feature type="compositionally biased region" description="Basic and acidic residues" evidence="1">
    <location>
        <begin position="99"/>
        <end position="138"/>
    </location>
</feature>
<feature type="compositionally biased region" description="Basic and acidic residues" evidence="1">
    <location>
        <begin position="24"/>
        <end position="63"/>
    </location>
</feature>
<evidence type="ECO:0000313" key="2">
    <source>
        <dbReference type="EMBL" id="CAF9938212.1"/>
    </source>
</evidence>
<feature type="region of interest" description="Disordered" evidence="1">
    <location>
        <begin position="1"/>
        <end position="146"/>
    </location>
</feature>
<dbReference type="OrthoDB" id="5417712at2759"/>
<evidence type="ECO:0000313" key="3">
    <source>
        <dbReference type="Proteomes" id="UP000664521"/>
    </source>
</evidence>
<organism evidence="2 3">
    <name type="scientific">Heterodermia speciosa</name>
    <dbReference type="NCBI Taxonomy" id="116794"/>
    <lineage>
        <taxon>Eukaryota</taxon>
        <taxon>Fungi</taxon>
        <taxon>Dikarya</taxon>
        <taxon>Ascomycota</taxon>
        <taxon>Pezizomycotina</taxon>
        <taxon>Lecanoromycetes</taxon>
        <taxon>OSLEUM clade</taxon>
        <taxon>Lecanoromycetidae</taxon>
        <taxon>Caliciales</taxon>
        <taxon>Physciaceae</taxon>
        <taxon>Heterodermia</taxon>
    </lineage>
</organism>
<dbReference type="AlphaFoldDB" id="A0A8H3IS25"/>
<feature type="compositionally biased region" description="Polar residues" evidence="1">
    <location>
        <begin position="72"/>
        <end position="86"/>
    </location>
</feature>
<gene>
    <name evidence="2" type="ORF">HETSPECPRED_000988</name>
</gene>
<sequence length="386" mass="43232">MDNEGASNVITDANHALDSGRQQQEFREKLNQDHSEETNQDPKDEESLLKSHELRDRKEKEPDLQPLRRSIPKTTMDNEGASNVITDANHALDSGRQQQEFREKLNQDHSEETNQDPKDEESLLKSHELRDRKEKEPDLQPLRSVPPNVNITSISCNASPYCDPGPIHNVTVSGDWNGSRYFILNTSDLANGVPQATVNNEPRSVGVFLRFEVNGTANNFSDINVLLGLFDPVIDFNYTYFRLGCSTPPYYDQYSVTLTNKGYKFINTIASKTHDELGLTNTGKYSTANGICSTALQPVKSYMYYDGDASYTRGEPIYNSSCDVGNTTTYQNGAYCQLKIGYTIKSHTVSTQTVCPGIEPLTIFLEEAGILGAALWFTWFFGIFDG</sequence>
<keyword evidence="3" id="KW-1185">Reference proteome</keyword>